<dbReference type="PANTHER" id="PTHR37326">
    <property type="entry name" value="BLL3975 PROTEIN"/>
    <property type="match status" value="1"/>
</dbReference>
<evidence type="ECO:0000256" key="5">
    <source>
        <dbReference type="SAM" id="MobiDB-lite"/>
    </source>
</evidence>
<comment type="cofactor">
    <cofactor evidence="1">
        <name>Zn(2+)</name>
        <dbReference type="ChEBI" id="CHEBI:29105"/>
    </cofactor>
</comment>
<protein>
    <submittedName>
        <fullName evidence="8">Succinylglutamate desuccinylase / Aspartoacylase family protein</fullName>
    </submittedName>
</protein>
<name>A0A0B4XKT6_9GAMM</name>
<sequence>MPLRLSCARPLSRALLPGLLCLAVMPALATEVEDEDIAKPEQAPAPQVVEEPVVIEEDGRPAPFTLLGDSVAAGGIDTLYWSPEQSFASIATPVPVLVAHGSQPGPTVCLTAAIHGDELNGIEMVRRLMYQLEPATLTGTVVGIPIVNLDGFRRGERYLADRRDLNRYFPGVPDGSSAARIAHSLFSEIIVHCQYLVDLHTGSLRRVNHAQLRGDMTHPDIVEFARKFGGITVLHGKAASGTLRRAATDAGIPTVTMEAGGPNRLEEEAVDSGVKAIETVLDNLGMRKTRRFWSSPQPVFYESQWLRASQGGILMSQVKLNDQVRRGQVLGTVTDPVTNTGSAIIAPFDGRLLGMAENQVVHTGFAAYHVGVEKAPEQVQEEAARQEAEQQESVQPVQDDGGTAEDIAPESTTPEQTGEEAPPADVDTAPSTDG</sequence>
<dbReference type="Gene3D" id="3.40.630.10">
    <property type="entry name" value="Zn peptidases"/>
    <property type="match status" value="1"/>
</dbReference>
<dbReference type="Pfam" id="PF24827">
    <property type="entry name" value="AstE_AspA_cat"/>
    <property type="match status" value="1"/>
</dbReference>
<proteinExistence type="predicted"/>
<dbReference type="PANTHER" id="PTHR37326:SF2">
    <property type="entry name" value="SUCCINYLGLUTAMATE DESUCCINYLASE_ASPARTOACYLASE FAMILY PROTEIN"/>
    <property type="match status" value="1"/>
</dbReference>
<dbReference type="GO" id="GO:0046872">
    <property type="term" value="F:metal ion binding"/>
    <property type="evidence" value="ECO:0007669"/>
    <property type="project" value="UniProtKB-KW"/>
</dbReference>
<dbReference type="CDD" id="cd06251">
    <property type="entry name" value="M14_ASTE_ASPA-like"/>
    <property type="match status" value="1"/>
</dbReference>
<dbReference type="EMBL" id="CP004387">
    <property type="protein sequence ID" value="AJD47295.1"/>
    <property type="molecule type" value="Genomic_DNA"/>
</dbReference>
<evidence type="ECO:0000256" key="4">
    <source>
        <dbReference type="ARBA" id="ARBA00022833"/>
    </source>
</evidence>
<dbReference type="InterPro" id="IPR055438">
    <property type="entry name" value="AstE_AspA_cat"/>
</dbReference>
<dbReference type="AlphaFoldDB" id="A0A0B4XKT6"/>
<organism evidence="8 9">
    <name type="scientific">Isoalcanivorax pacificus W11-5</name>
    <dbReference type="NCBI Taxonomy" id="391936"/>
    <lineage>
        <taxon>Bacteria</taxon>
        <taxon>Pseudomonadati</taxon>
        <taxon>Pseudomonadota</taxon>
        <taxon>Gammaproteobacteria</taxon>
        <taxon>Oceanospirillales</taxon>
        <taxon>Alcanivoracaceae</taxon>
        <taxon>Isoalcanivorax</taxon>
    </lineage>
</organism>
<reference evidence="8 9" key="1">
    <citation type="journal article" date="2012" name="J. Bacteriol.">
        <title>Genome sequence of an alkane-degrading bacterium, Alcanivorax pacificus type strain W11-5, isolated from deep sea sediment.</title>
        <authorList>
            <person name="Lai Q."/>
            <person name="Shao Z."/>
        </authorList>
    </citation>
    <scope>NUCLEOTIDE SEQUENCE [LARGE SCALE GENOMIC DNA]</scope>
    <source>
        <strain evidence="8 9">W11-5</strain>
    </source>
</reference>
<dbReference type="HOGENOM" id="CLU_035605_2_1_6"/>
<keyword evidence="6" id="KW-0732">Signal</keyword>
<dbReference type="SUPFAM" id="SSF53187">
    <property type="entry name" value="Zn-dependent exopeptidases"/>
    <property type="match status" value="1"/>
</dbReference>
<dbReference type="InterPro" id="IPR053138">
    <property type="entry name" value="N-alpha-Ac-DABA_deacetylase"/>
</dbReference>
<evidence type="ECO:0000256" key="1">
    <source>
        <dbReference type="ARBA" id="ARBA00001947"/>
    </source>
</evidence>
<evidence type="ECO:0000259" key="7">
    <source>
        <dbReference type="Pfam" id="PF24827"/>
    </source>
</evidence>
<evidence type="ECO:0000313" key="8">
    <source>
        <dbReference type="EMBL" id="AJD47295.1"/>
    </source>
</evidence>
<dbReference type="STRING" id="391936.S7S_04365"/>
<keyword evidence="9" id="KW-1185">Reference proteome</keyword>
<keyword evidence="4" id="KW-0862">Zinc</keyword>
<keyword evidence="3" id="KW-0378">Hydrolase</keyword>
<dbReference type="KEGG" id="apac:S7S_04365"/>
<feature type="compositionally biased region" description="Basic and acidic residues" evidence="5">
    <location>
        <begin position="377"/>
        <end position="388"/>
    </location>
</feature>
<keyword evidence="2" id="KW-0479">Metal-binding</keyword>
<evidence type="ECO:0000256" key="3">
    <source>
        <dbReference type="ARBA" id="ARBA00022801"/>
    </source>
</evidence>
<evidence type="ECO:0000256" key="6">
    <source>
        <dbReference type="SAM" id="SignalP"/>
    </source>
</evidence>
<gene>
    <name evidence="8" type="ORF">S7S_04365</name>
</gene>
<dbReference type="RefSeq" id="WP_008738369.1">
    <property type="nucleotide sequence ID" value="NZ_CP004387.1"/>
</dbReference>
<feature type="domain" description="Succinylglutamate desuccinylase/Aspartoacylase catalytic" evidence="7">
    <location>
        <begin position="104"/>
        <end position="282"/>
    </location>
</feature>
<evidence type="ECO:0000256" key="2">
    <source>
        <dbReference type="ARBA" id="ARBA00022723"/>
    </source>
</evidence>
<accession>A0A0B4XKT6</accession>
<evidence type="ECO:0000313" key="9">
    <source>
        <dbReference type="Proteomes" id="UP000006764"/>
    </source>
</evidence>
<dbReference type="GO" id="GO:0016788">
    <property type="term" value="F:hydrolase activity, acting on ester bonds"/>
    <property type="evidence" value="ECO:0007669"/>
    <property type="project" value="InterPro"/>
</dbReference>
<feature type="signal peptide" evidence="6">
    <location>
        <begin position="1"/>
        <end position="29"/>
    </location>
</feature>
<feature type="chain" id="PRO_5002097268" evidence="6">
    <location>
        <begin position="30"/>
        <end position="434"/>
    </location>
</feature>
<feature type="region of interest" description="Disordered" evidence="5">
    <location>
        <begin position="377"/>
        <end position="434"/>
    </location>
</feature>
<dbReference type="Proteomes" id="UP000006764">
    <property type="component" value="Chromosome"/>
</dbReference>